<reference evidence="3 4" key="1">
    <citation type="journal article" date="2024" name="Nat. Commun.">
        <title>Phylogenomics reveals the evolutionary origins of lichenization in chlorophyte algae.</title>
        <authorList>
            <person name="Puginier C."/>
            <person name="Libourel C."/>
            <person name="Otte J."/>
            <person name="Skaloud P."/>
            <person name="Haon M."/>
            <person name="Grisel S."/>
            <person name="Petersen M."/>
            <person name="Berrin J.G."/>
            <person name="Delaux P.M."/>
            <person name="Dal Grande F."/>
            <person name="Keller J."/>
        </authorList>
    </citation>
    <scope>NUCLEOTIDE SEQUENCE [LARGE SCALE GENOMIC DNA]</scope>
    <source>
        <strain evidence="3 4">SAG 2523</strain>
    </source>
</reference>
<dbReference type="InterPro" id="IPR022043">
    <property type="entry name" value="CAF1A_DD"/>
</dbReference>
<feature type="compositionally biased region" description="Basic and acidic residues" evidence="1">
    <location>
        <begin position="234"/>
        <end position="280"/>
    </location>
</feature>
<gene>
    <name evidence="3" type="ORF">WJX84_010312</name>
</gene>
<dbReference type="Pfam" id="PF12253">
    <property type="entry name" value="CAF1A_dimeriz"/>
    <property type="match status" value="1"/>
</dbReference>
<feature type="compositionally biased region" description="Polar residues" evidence="1">
    <location>
        <begin position="12"/>
        <end position="26"/>
    </location>
</feature>
<feature type="region of interest" description="Disordered" evidence="1">
    <location>
        <begin position="302"/>
        <end position="398"/>
    </location>
</feature>
<feature type="compositionally biased region" description="Polar residues" evidence="1">
    <location>
        <begin position="550"/>
        <end position="567"/>
    </location>
</feature>
<feature type="compositionally biased region" description="Acidic residues" evidence="1">
    <location>
        <begin position="379"/>
        <end position="395"/>
    </location>
</feature>
<feature type="region of interest" description="Disordered" evidence="1">
    <location>
        <begin position="412"/>
        <end position="434"/>
    </location>
</feature>
<feature type="region of interest" description="Disordered" evidence="1">
    <location>
        <begin position="537"/>
        <end position="567"/>
    </location>
</feature>
<sequence length="567" mass="61866">MAQVAPGPHALHSTTAATHISLSDTSKATDRKRKLEGQELAAFQQAGLASGLTTEPDQQVRILELADRKSFAAKQDSSTVQNILEDDNEALLWRWDLKDLKLLPKQHVRAAKERRKQWQQAQQRLNILSHANSALSGSLSSKTAQARLQKALDRIESVPRVLQARHAPSQGQSTDLTKEPATLPAHAAAVQSQEEVALPMELDQPATSSQKLAQQEAAAATAALKRQESEAKAAERACMKEEKAAEKQRMKNELAQEKEKAREKKAAEKAAELSSKKTSKEQQGFGDTKTFKKAQNVFKSFFRTPAKPAQASQDTSEQPAEAPVAAASQPTAGTSNQKPYHEIFRPPGRPPLYGSFTTGSKVVSGRRPLNQDTALDYEVMSDEDWESEPEGEDVDMVLRPDLVLTVPEDINASEPELPEKSSAGSACAQPKERPEDLLPELQSFLNANAAIKAVPKAAQAFMDAHPDRKMVKKWVMDKVKEFRVPAGSEAPQISLPDTAAKTEAAQRSLLSCLQQPHINQDKDDQAGSSLQMAQRIVAESNQGPAEASHTDLSNVQRANQGQAHALQ</sequence>
<comment type="caution">
    <text evidence="3">The sequence shown here is derived from an EMBL/GenBank/DDBJ whole genome shotgun (WGS) entry which is preliminary data.</text>
</comment>
<dbReference type="AlphaFoldDB" id="A0AAW1T6K3"/>
<feature type="domain" description="Chromatin assembly factor 1 subunit A dimerization" evidence="2">
    <location>
        <begin position="348"/>
        <end position="395"/>
    </location>
</feature>
<evidence type="ECO:0000256" key="1">
    <source>
        <dbReference type="SAM" id="MobiDB-lite"/>
    </source>
</evidence>
<evidence type="ECO:0000313" key="4">
    <source>
        <dbReference type="Proteomes" id="UP001485043"/>
    </source>
</evidence>
<feature type="region of interest" description="Disordered" evidence="1">
    <location>
        <begin position="234"/>
        <end position="290"/>
    </location>
</feature>
<proteinExistence type="predicted"/>
<dbReference type="EMBL" id="JALJOV010000391">
    <property type="protein sequence ID" value="KAK9864119.1"/>
    <property type="molecule type" value="Genomic_DNA"/>
</dbReference>
<dbReference type="Proteomes" id="UP001485043">
    <property type="component" value="Unassembled WGS sequence"/>
</dbReference>
<name>A0AAW1T6K3_9CHLO</name>
<protein>
    <recommendedName>
        <fullName evidence="2">Chromatin assembly factor 1 subunit A dimerization domain-containing protein</fullName>
    </recommendedName>
</protein>
<organism evidence="3 4">
    <name type="scientific">Apatococcus fuscideae</name>
    <dbReference type="NCBI Taxonomy" id="2026836"/>
    <lineage>
        <taxon>Eukaryota</taxon>
        <taxon>Viridiplantae</taxon>
        <taxon>Chlorophyta</taxon>
        <taxon>core chlorophytes</taxon>
        <taxon>Trebouxiophyceae</taxon>
        <taxon>Chlorellales</taxon>
        <taxon>Chlorellaceae</taxon>
        <taxon>Apatococcus</taxon>
    </lineage>
</organism>
<accession>A0AAW1T6K3</accession>
<keyword evidence="4" id="KW-1185">Reference proteome</keyword>
<evidence type="ECO:0000313" key="3">
    <source>
        <dbReference type="EMBL" id="KAK9864119.1"/>
    </source>
</evidence>
<feature type="region of interest" description="Disordered" evidence="1">
    <location>
        <begin position="1"/>
        <end position="32"/>
    </location>
</feature>
<evidence type="ECO:0000259" key="2">
    <source>
        <dbReference type="Pfam" id="PF12253"/>
    </source>
</evidence>
<feature type="compositionally biased region" description="Polar residues" evidence="1">
    <location>
        <begin position="328"/>
        <end position="338"/>
    </location>
</feature>